<evidence type="ECO:0008006" key="5">
    <source>
        <dbReference type="Google" id="ProtNLM"/>
    </source>
</evidence>
<organism evidence="4">
    <name type="scientific">Salpingoeca rosetta (strain ATCC 50818 / BSB-021)</name>
    <dbReference type="NCBI Taxonomy" id="946362"/>
    <lineage>
        <taxon>Eukaryota</taxon>
        <taxon>Choanoflagellata</taxon>
        <taxon>Craspedida</taxon>
        <taxon>Salpingoecidae</taxon>
        <taxon>Salpingoeca</taxon>
    </lineage>
</organism>
<feature type="transmembrane region" description="Helical" evidence="2">
    <location>
        <begin position="342"/>
        <end position="363"/>
    </location>
</feature>
<evidence type="ECO:0000313" key="3">
    <source>
        <dbReference type="EMBL" id="EGD78443.1"/>
    </source>
</evidence>
<reference evidence="3" key="1">
    <citation type="submission" date="2009-08" db="EMBL/GenBank/DDBJ databases">
        <title>Annotation of Salpingoeca rosetta.</title>
        <authorList>
            <consortium name="The Broad Institute Genome Sequencing Platform"/>
            <person name="Russ C."/>
            <person name="Cuomo C."/>
            <person name="Burger G."/>
            <person name="Gray M.W."/>
            <person name="Holland P.W.H."/>
            <person name="King N."/>
            <person name="Lang F.B.F."/>
            <person name="Roger A.J."/>
            <person name="Ruiz-Trillo I."/>
            <person name="Young S.K."/>
            <person name="Zeng Q."/>
            <person name="Gargeya S."/>
            <person name="Alvarado L."/>
            <person name="Berlin A."/>
            <person name="Chapman S.B."/>
            <person name="Chen Z."/>
            <person name="Freedman E."/>
            <person name="Gellesch M."/>
            <person name="Goldberg J."/>
            <person name="Griggs A."/>
            <person name="Gujja S."/>
            <person name="Heilman E."/>
            <person name="Heiman D."/>
            <person name="Howarth C."/>
            <person name="Mehta T."/>
            <person name="Neiman D."/>
            <person name="Pearson M."/>
            <person name="Roberts A."/>
            <person name="Saif S."/>
            <person name="Shea T."/>
            <person name="Shenoy N."/>
            <person name="Sisk P."/>
            <person name="Stolte C."/>
            <person name="Sykes S."/>
            <person name="White J."/>
            <person name="Yandava C."/>
            <person name="Haas B."/>
            <person name="Nusbaum C."/>
            <person name="Birren B."/>
        </authorList>
    </citation>
    <scope>NUCLEOTIDE SEQUENCE [LARGE SCALE GENOMIC DNA]</scope>
    <source>
        <strain evidence="3">ATCC 50818</strain>
    </source>
</reference>
<evidence type="ECO:0000256" key="1">
    <source>
        <dbReference type="SAM" id="MobiDB-lite"/>
    </source>
</evidence>
<feature type="transmembrane region" description="Helical" evidence="2">
    <location>
        <begin position="209"/>
        <end position="228"/>
    </location>
</feature>
<keyword evidence="2" id="KW-0472">Membrane</keyword>
<dbReference type="GeneID" id="16069937"/>
<keyword evidence="2" id="KW-0812">Transmembrane</keyword>
<feature type="compositionally biased region" description="Basic and acidic residues" evidence="1">
    <location>
        <begin position="432"/>
        <end position="444"/>
    </location>
</feature>
<dbReference type="EMBL" id="GL832983">
    <property type="protein sequence ID" value="EGD78443.1"/>
    <property type="molecule type" value="Genomic_DNA"/>
</dbReference>
<feature type="transmembrane region" description="Helical" evidence="2">
    <location>
        <begin position="375"/>
        <end position="396"/>
    </location>
</feature>
<accession>F2UMU4</accession>
<name>F2UMU4_SALR5</name>
<dbReference type="AlphaFoldDB" id="F2UMU4"/>
<feature type="transmembrane region" description="Helical" evidence="2">
    <location>
        <begin position="71"/>
        <end position="92"/>
    </location>
</feature>
<proteinExistence type="predicted"/>
<dbReference type="KEGG" id="sre:PTSG_09138"/>
<sequence length="506" mass="55721">MVNERLLEQNGEEQEGYCRTCWRNCTRAVFAFWPAALSVLSFGALVAAAYGALTPKDFDVTQPTRGGRYELFEGLLLGAAGAAALAVLLVICNKAKFDKKQSTSTRHTRESDDQGCCCRCGYAWLKPLCCDCAWLPCNIHDDDDDDVESSGSVFETDPMPDDPFEYEEKDKATLLTKVLVTAFTCVKVKTGTHNSLRIANRKLGPSGKYLLVGCLVFMFMGMGCVVVYELQDQVSTAVCLEGYDCFVSNPNRVSHNSEPVNCTEVPFLKAPFYFDCRRLHPFEFSRVSSVLGSAYGALQIILFAINAFVGFLDKQPPKSRRQNEQTGYCAPITSLPWNFDRVFWWMLGATVVGLVSPTVYLAVSFSLDSLNAPGIGTLLQVVFIMAGLVMLPLAFCCSSHRNNVAFVTVKDGVLMEYFGRLSKQVQEQQSLHPEREEVPGKLDSRPPTTKFGGPKATEQSVQRMASHGNDPTTGDDDTASAVTPLEKGKPQVQYGTRLTSHPEQAV</sequence>
<gene>
    <name evidence="3" type="ORF">PTSG_09138</name>
</gene>
<keyword evidence="2" id="KW-1133">Transmembrane helix</keyword>
<dbReference type="RefSeq" id="XP_004989392.1">
    <property type="nucleotide sequence ID" value="XM_004989335.1"/>
</dbReference>
<evidence type="ECO:0000256" key="2">
    <source>
        <dbReference type="SAM" id="Phobius"/>
    </source>
</evidence>
<dbReference type="InParanoid" id="F2UMU4"/>
<keyword evidence="4" id="KW-1185">Reference proteome</keyword>
<dbReference type="Proteomes" id="UP000007799">
    <property type="component" value="Unassembled WGS sequence"/>
</dbReference>
<feature type="compositionally biased region" description="Polar residues" evidence="1">
    <location>
        <begin position="493"/>
        <end position="506"/>
    </location>
</feature>
<protein>
    <recommendedName>
        <fullName evidence="5">Transmembrane protein</fullName>
    </recommendedName>
</protein>
<feature type="region of interest" description="Disordered" evidence="1">
    <location>
        <begin position="428"/>
        <end position="506"/>
    </location>
</feature>
<feature type="transmembrane region" description="Helical" evidence="2">
    <location>
        <begin position="294"/>
        <end position="312"/>
    </location>
</feature>
<evidence type="ECO:0000313" key="4">
    <source>
        <dbReference type="Proteomes" id="UP000007799"/>
    </source>
</evidence>
<feature type="transmembrane region" description="Helical" evidence="2">
    <location>
        <begin position="29"/>
        <end position="51"/>
    </location>
</feature>